<dbReference type="Proteomes" id="UP000321456">
    <property type="component" value="Unassembled WGS sequence"/>
</dbReference>
<dbReference type="Pfam" id="PF22322">
    <property type="entry name" value="DUF6973"/>
    <property type="match status" value="1"/>
</dbReference>
<dbReference type="EMBL" id="VRUR01000001">
    <property type="protein sequence ID" value="TXN37505.1"/>
    <property type="molecule type" value="Genomic_DNA"/>
</dbReference>
<keyword evidence="3" id="KW-1185">Reference proteome</keyword>
<accession>A0A5C8V6J2</accession>
<comment type="caution">
    <text evidence="2">The sequence shown here is derived from an EMBL/GenBank/DDBJ whole genome shotgun (WGS) entry which is preliminary data.</text>
</comment>
<evidence type="ECO:0000313" key="3">
    <source>
        <dbReference type="Proteomes" id="UP000321456"/>
    </source>
</evidence>
<name>A0A5C8V6J2_9FLAO</name>
<sequence>MRISTQLYGRLHYKNGPANAFRHAFWNYLIAKRCLKWQKNNEAVLSWTKKITDWHEGAFPNRELAKKMDLHNNEVGRFLFQNQPSQTENQITDTLKQMALASVKVDAISDLQSLQNRLIHIIDEA</sequence>
<protein>
    <recommendedName>
        <fullName evidence="1">DUF6973 domain-containing protein</fullName>
    </recommendedName>
</protein>
<organism evidence="2 3">
    <name type="scientific">Flagellimonas hymeniacidonis</name>
    <dbReference type="NCBI Taxonomy" id="2603628"/>
    <lineage>
        <taxon>Bacteria</taxon>
        <taxon>Pseudomonadati</taxon>
        <taxon>Bacteroidota</taxon>
        <taxon>Flavobacteriia</taxon>
        <taxon>Flavobacteriales</taxon>
        <taxon>Flavobacteriaceae</taxon>
        <taxon>Flagellimonas</taxon>
    </lineage>
</organism>
<reference evidence="2 3" key="1">
    <citation type="submission" date="2019-08" db="EMBL/GenBank/DDBJ databases">
        <title>Professor.</title>
        <authorList>
            <person name="Park J.S."/>
        </authorList>
    </citation>
    <scope>NUCLEOTIDE SEQUENCE [LARGE SCALE GENOMIC DNA]</scope>
    <source>
        <strain evidence="2 3">176CP5-101</strain>
    </source>
</reference>
<evidence type="ECO:0000259" key="1">
    <source>
        <dbReference type="Pfam" id="PF22322"/>
    </source>
</evidence>
<evidence type="ECO:0000313" key="2">
    <source>
        <dbReference type="EMBL" id="TXN37505.1"/>
    </source>
</evidence>
<proteinExistence type="predicted"/>
<dbReference type="AlphaFoldDB" id="A0A5C8V6J2"/>
<gene>
    <name evidence="2" type="ORF">FVB32_04245</name>
</gene>
<feature type="domain" description="DUF6973" evidence="1">
    <location>
        <begin position="1"/>
        <end position="99"/>
    </location>
</feature>
<dbReference type="InterPro" id="IPR054246">
    <property type="entry name" value="DUF6973"/>
</dbReference>